<keyword evidence="6 15" id="KW-0808">Transferase</keyword>
<gene>
    <name evidence="18" type="primary">pyk</name>
    <name evidence="18" type="ORF">COV01_03370</name>
</gene>
<dbReference type="InterPro" id="IPR040442">
    <property type="entry name" value="Pyrv_kinase-like_dom_sf"/>
</dbReference>
<evidence type="ECO:0000256" key="14">
    <source>
        <dbReference type="NCBIfam" id="TIGR01064"/>
    </source>
</evidence>
<evidence type="ECO:0000256" key="3">
    <source>
        <dbReference type="ARBA" id="ARBA00004997"/>
    </source>
</evidence>
<comment type="pathway">
    <text evidence="3 15">Carbohydrate degradation; glycolysis; pyruvate from D-glyceraldehyde 3-phosphate: step 5/5.</text>
</comment>
<evidence type="ECO:0000256" key="12">
    <source>
        <dbReference type="ARBA" id="ARBA00023152"/>
    </source>
</evidence>
<dbReference type="Gene3D" id="3.20.20.60">
    <property type="entry name" value="Phosphoenolpyruvate-binding domains"/>
    <property type="match status" value="1"/>
</dbReference>
<dbReference type="GO" id="GO:0030955">
    <property type="term" value="F:potassium ion binding"/>
    <property type="evidence" value="ECO:0007669"/>
    <property type="project" value="UniProtKB-UniRule"/>
</dbReference>
<dbReference type="InterPro" id="IPR015793">
    <property type="entry name" value="Pyrv_Knase_brl"/>
</dbReference>
<evidence type="ECO:0000256" key="11">
    <source>
        <dbReference type="ARBA" id="ARBA00022842"/>
    </source>
</evidence>
<dbReference type="NCBIfam" id="TIGR01064">
    <property type="entry name" value="pyruv_kin"/>
    <property type="match status" value="1"/>
</dbReference>
<name>A0A2M8LB79_9BACT</name>
<reference evidence="19" key="1">
    <citation type="submission" date="2017-09" db="EMBL/GenBank/DDBJ databases">
        <title>Depth-based differentiation of microbial function through sediment-hosted aquifers and enrichment of novel symbionts in the deep terrestrial subsurface.</title>
        <authorList>
            <person name="Probst A.J."/>
            <person name="Ladd B."/>
            <person name="Jarett J.K."/>
            <person name="Geller-Mcgrath D.E."/>
            <person name="Sieber C.M.K."/>
            <person name="Emerson J.B."/>
            <person name="Anantharaman K."/>
            <person name="Thomas B.C."/>
            <person name="Malmstrom R."/>
            <person name="Stieglmeier M."/>
            <person name="Klingl A."/>
            <person name="Woyke T."/>
            <person name="Ryan C.M."/>
            <person name="Banfield J.F."/>
        </authorList>
    </citation>
    <scope>NUCLEOTIDE SEQUENCE [LARGE SCALE GENOMIC DNA]</scope>
</reference>
<evidence type="ECO:0000256" key="6">
    <source>
        <dbReference type="ARBA" id="ARBA00022679"/>
    </source>
</evidence>
<accession>A0A2M8LB79</accession>
<comment type="caution">
    <text evidence="18">The sequence shown here is derived from an EMBL/GenBank/DDBJ whole genome shotgun (WGS) entry which is preliminary data.</text>
</comment>
<dbReference type="InterPro" id="IPR018209">
    <property type="entry name" value="Pyrv_Knase_AS"/>
</dbReference>
<protein>
    <recommendedName>
        <fullName evidence="5 14">Pyruvate kinase</fullName>
        <ecNumber evidence="5 14">2.7.1.40</ecNumber>
    </recommendedName>
</protein>
<dbReference type="EMBL" id="PFEQ01000014">
    <property type="protein sequence ID" value="PJE73854.1"/>
    <property type="molecule type" value="Genomic_DNA"/>
</dbReference>
<keyword evidence="8" id="KW-0547">Nucleotide-binding</keyword>
<dbReference type="InterPro" id="IPR001697">
    <property type="entry name" value="Pyr_Knase"/>
</dbReference>
<comment type="cofactor">
    <cofactor evidence="1">
        <name>Mg(2+)</name>
        <dbReference type="ChEBI" id="CHEBI:18420"/>
    </cofactor>
</comment>
<dbReference type="InterPro" id="IPR036918">
    <property type="entry name" value="Pyrv_Knase_C_sf"/>
</dbReference>
<evidence type="ECO:0000256" key="2">
    <source>
        <dbReference type="ARBA" id="ARBA00001958"/>
    </source>
</evidence>
<dbReference type="SUPFAM" id="SSF52935">
    <property type="entry name" value="PK C-terminal domain-like"/>
    <property type="match status" value="1"/>
</dbReference>
<dbReference type="GO" id="GO:0016301">
    <property type="term" value="F:kinase activity"/>
    <property type="evidence" value="ECO:0007669"/>
    <property type="project" value="UniProtKB-KW"/>
</dbReference>
<dbReference type="Proteomes" id="UP000228700">
    <property type="component" value="Unassembled WGS sequence"/>
</dbReference>
<dbReference type="GO" id="GO:0005524">
    <property type="term" value="F:ATP binding"/>
    <property type="evidence" value="ECO:0007669"/>
    <property type="project" value="UniProtKB-KW"/>
</dbReference>
<comment type="similarity">
    <text evidence="4 15">Belongs to the pyruvate kinase family.</text>
</comment>
<proteinExistence type="inferred from homology"/>
<dbReference type="NCBIfam" id="NF004491">
    <property type="entry name" value="PRK05826.1"/>
    <property type="match status" value="1"/>
</dbReference>
<evidence type="ECO:0000313" key="18">
    <source>
        <dbReference type="EMBL" id="PJE73854.1"/>
    </source>
</evidence>
<dbReference type="EC" id="2.7.1.40" evidence="5 14"/>
<comment type="catalytic activity">
    <reaction evidence="15">
        <text>pyruvate + ATP = phosphoenolpyruvate + ADP + H(+)</text>
        <dbReference type="Rhea" id="RHEA:18157"/>
        <dbReference type="ChEBI" id="CHEBI:15361"/>
        <dbReference type="ChEBI" id="CHEBI:15378"/>
        <dbReference type="ChEBI" id="CHEBI:30616"/>
        <dbReference type="ChEBI" id="CHEBI:58702"/>
        <dbReference type="ChEBI" id="CHEBI:456216"/>
        <dbReference type="EC" id="2.7.1.40"/>
    </reaction>
</comment>
<evidence type="ECO:0000259" key="16">
    <source>
        <dbReference type="Pfam" id="PF00224"/>
    </source>
</evidence>
<dbReference type="GO" id="GO:0006950">
    <property type="term" value="P:response to stress"/>
    <property type="evidence" value="ECO:0007669"/>
    <property type="project" value="UniProtKB-ARBA"/>
</dbReference>
<keyword evidence="10" id="KW-0067">ATP-binding</keyword>
<keyword evidence="9 15" id="KW-0418">Kinase</keyword>
<sequence>MTTKKTKIVCTVGPATEKQESLEKLLKAGMNVMRLNFSHGDFAEHQARITNLKKAVASTGIGVAVLQDLAGPKIRIGNFKTESVTLVEGKKFTITTEDIIGDENRVSINYPLFPKEVRKGHIVFIHDGKKKLEVLEVKGKSVICKVVVGGDIKGRRGVNLPDSDLSVAALTEKDKKDIEFGIKNKVDFFALSFVRNASDITELRNILNTKKSKAKIIAKIETPQAIRNIDEILTLADGLMVARGDLAIEIPAEQVPKAQKMLIRKCNEVAKPVITATQMLESMIQAPVPTRAEVSDVANAIMDGTDAVMLSEETTLGAFPIKAVEVMSKVALETEMCMTEQLLTTDKSRVYTSVESVTASAVKNADRVGARFLVSFTNSGQSARSISRHKPAQPIVVFTPNEITYRQSFLTWGAMPVMAKRTADFNEVAQIVRDHFLKSKLAKKGDKVVMASTLPFGKGTETNMILVETL</sequence>
<evidence type="ECO:0000256" key="7">
    <source>
        <dbReference type="ARBA" id="ARBA00022723"/>
    </source>
</evidence>
<evidence type="ECO:0000259" key="17">
    <source>
        <dbReference type="Pfam" id="PF02887"/>
    </source>
</evidence>
<dbReference type="PANTHER" id="PTHR11817">
    <property type="entry name" value="PYRUVATE KINASE"/>
    <property type="match status" value="1"/>
</dbReference>
<dbReference type="PROSITE" id="PS00110">
    <property type="entry name" value="PYRUVATE_KINASE"/>
    <property type="match status" value="1"/>
</dbReference>
<keyword evidence="12 15" id="KW-0324">Glycolysis</keyword>
<dbReference type="PRINTS" id="PR01050">
    <property type="entry name" value="PYRUVTKNASE"/>
</dbReference>
<dbReference type="NCBIfam" id="NF004978">
    <property type="entry name" value="PRK06354.1"/>
    <property type="match status" value="1"/>
</dbReference>
<evidence type="ECO:0000256" key="1">
    <source>
        <dbReference type="ARBA" id="ARBA00001946"/>
    </source>
</evidence>
<comment type="cofactor">
    <cofactor evidence="2">
        <name>K(+)</name>
        <dbReference type="ChEBI" id="CHEBI:29103"/>
    </cofactor>
</comment>
<dbReference type="GO" id="GO:0004743">
    <property type="term" value="F:pyruvate kinase activity"/>
    <property type="evidence" value="ECO:0007669"/>
    <property type="project" value="UniProtKB-UniRule"/>
</dbReference>
<dbReference type="Gene3D" id="2.40.33.10">
    <property type="entry name" value="PK beta-barrel domain-like"/>
    <property type="match status" value="1"/>
</dbReference>
<evidence type="ECO:0000256" key="9">
    <source>
        <dbReference type="ARBA" id="ARBA00022777"/>
    </source>
</evidence>
<dbReference type="InterPro" id="IPR011037">
    <property type="entry name" value="Pyrv_Knase-like_insert_dom_sf"/>
</dbReference>
<dbReference type="UniPathway" id="UPA00109">
    <property type="reaction ID" value="UER00188"/>
</dbReference>
<dbReference type="InterPro" id="IPR015813">
    <property type="entry name" value="Pyrv/PenolPyrv_kinase-like_dom"/>
</dbReference>
<feature type="domain" description="Pyruvate kinase barrel" evidence="16">
    <location>
        <begin position="4"/>
        <end position="324"/>
    </location>
</feature>
<dbReference type="Gene3D" id="3.40.1380.20">
    <property type="entry name" value="Pyruvate kinase, C-terminal domain"/>
    <property type="match status" value="1"/>
</dbReference>
<evidence type="ECO:0000256" key="10">
    <source>
        <dbReference type="ARBA" id="ARBA00022840"/>
    </source>
</evidence>
<evidence type="ECO:0000256" key="4">
    <source>
        <dbReference type="ARBA" id="ARBA00008663"/>
    </source>
</evidence>
<keyword evidence="11 15" id="KW-0460">Magnesium</keyword>
<evidence type="ECO:0000313" key="19">
    <source>
        <dbReference type="Proteomes" id="UP000228700"/>
    </source>
</evidence>
<keyword evidence="13 18" id="KW-0670">Pyruvate</keyword>
<dbReference type="SUPFAM" id="SSF51621">
    <property type="entry name" value="Phosphoenolpyruvate/pyruvate domain"/>
    <property type="match status" value="1"/>
</dbReference>
<dbReference type="Pfam" id="PF02887">
    <property type="entry name" value="PK_C"/>
    <property type="match status" value="1"/>
</dbReference>
<organism evidence="18 19">
    <name type="scientific">Candidatus Taylorbacteria bacterium CG10_big_fil_rev_8_21_14_0_10_41_48</name>
    <dbReference type="NCBI Taxonomy" id="1975024"/>
    <lineage>
        <taxon>Bacteria</taxon>
        <taxon>Candidatus Tayloriibacteriota</taxon>
    </lineage>
</organism>
<evidence type="ECO:0000256" key="8">
    <source>
        <dbReference type="ARBA" id="ARBA00022741"/>
    </source>
</evidence>
<evidence type="ECO:0000256" key="13">
    <source>
        <dbReference type="ARBA" id="ARBA00023317"/>
    </source>
</evidence>
<dbReference type="SUPFAM" id="SSF50800">
    <property type="entry name" value="PK beta-barrel domain-like"/>
    <property type="match status" value="1"/>
</dbReference>
<evidence type="ECO:0000256" key="5">
    <source>
        <dbReference type="ARBA" id="ARBA00012142"/>
    </source>
</evidence>
<dbReference type="GO" id="GO:0000287">
    <property type="term" value="F:magnesium ion binding"/>
    <property type="evidence" value="ECO:0007669"/>
    <property type="project" value="UniProtKB-UniRule"/>
</dbReference>
<evidence type="ECO:0000256" key="15">
    <source>
        <dbReference type="RuleBase" id="RU000504"/>
    </source>
</evidence>
<dbReference type="FunFam" id="2.40.33.10:FF:000001">
    <property type="entry name" value="Pyruvate kinase"/>
    <property type="match status" value="1"/>
</dbReference>
<dbReference type="InterPro" id="IPR015806">
    <property type="entry name" value="Pyrv_Knase_insert_dom_sf"/>
</dbReference>
<dbReference type="InterPro" id="IPR015795">
    <property type="entry name" value="Pyrv_Knase_C"/>
</dbReference>
<dbReference type="FunFam" id="3.20.20.60:FF:000001">
    <property type="entry name" value="Pyruvate kinase"/>
    <property type="match status" value="1"/>
</dbReference>
<feature type="domain" description="Pyruvate kinase C-terminal" evidence="17">
    <location>
        <begin position="355"/>
        <end position="467"/>
    </location>
</feature>
<keyword evidence="7" id="KW-0479">Metal-binding</keyword>
<dbReference type="AlphaFoldDB" id="A0A2M8LB79"/>
<dbReference type="Pfam" id="PF00224">
    <property type="entry name" value="PK"/>
    <property type="match status" value="1"/>
</dbReference>